<sequence length="301" mass="31695">MSRLTAIVLALSAFAIAAPSLSVRQSITTLSAAKISAFKPYTFYAAAAYCSSASTLTWECGVPCDANPDFEPVASGGDGTVIQFWFVGYDPTLKTVIVSHQGTNPQNIIPLLTDGNFVLEPLNPLLFPNISPFVLVHSGFADEHATTATDVLAAVRNATTRFGATKVTIVGHSLGAALSLIESVYLPLHVTGVTFQTILYALPRVGNQAFADLASAGNMVTHINNMEDPIPTLPPIALGFHHPTGEIHIQDSGDWDSCPGEDNPSTLCSTGDVTVLNENINDHGGPYDGVQMGNQAGCVQV</sequence>
<feature type="domain" description="Fungal lipase-type" evidence="6">
    <location>
        <begin position="98"/>
        <end position="236"/>
    </location>
</feature>
<dbReference type="InterPro" id="IPR051218">
    <property type="entry name" value="Sec_MonoDiacylglyc_Lipase"/>
</dbReference>
<dbReference type="Pfam" id="PF01764">
    <property type="entry name" value="Lipase_3"/>
    <property type="match status" value="1"/>
</dbReference>
<dbReference type="PANTHER" id="PTHR45856:SF25">
    <property type="entry name" value="FUNGAL LIPASE-LIKE DOMAIN-CONTAINING PROTEIN"/>
    <property type="match status" value="1"/>
</dbReference>
<accession>A0A8H6YC98</accession>
<dbReference type="GO" id="GO:0006629">
    <property type="term" value="P:lipid metabolic process"/>
    <property type="evidence" value="ECO:0007669"/>
    <property type="project" value="InterPro"/>
</dbReference>
<evidence type="ECO:0000256" key="5">
    <source>
        <dbReference type="SAM" id="SignalP"/>
    </source>
</evidence>
<dbReference type="InterPro" id="IPR002921">
    <property type="entry name" value="Fungal_lipase-type"/>
</dbReference>
<dbReference type="PANTHER" id="PTHR45856">
    <property type="entry name" value="ALPHA/BETA-HYDROLASES SUPERFAMILY PROTEIN"/>
    <property type="match status" value="1"/>
</dbReference>
<evidence type="ECO:0000313" key="8">
    <source>
        <dbReference type="Proteomes" id="UP000620124"/>
    </source>
</evidence>
<evidence type="ECO:0000313" key="7">
    <source>
        <dbReference type="EMBL" id="KAF7358425.1"/>
    </source>
</evidence>
<dbReference type="Proteomes" id="UP000620124">
    <property type="component" value="Unassembled WGS sequence"/>
</dbReference>
<evidence type="ECO:0000256" key="3">
    <source>
        <dbReference type="ARBA" id="ARBA00047591"/>
    </source>
</evidence>
<dbReference type="EMBL" id="JACAZI010000006">
    <property type="protein sequence ID" value="KAF7358425.1"/>
    <property type="molecule type" value="Genomic_DNA"/>
</dbReference>
<feature type="signal peptide" evidence="5">
    <location>
        <begin position="1"/>
        <end position="17"/>
    </location>
</feature>
<evidence type="ECO:0000256" key="4">
    <source>
        <dbReference type="ARBA" id="ARBA00048461"/>
    </source>
</evidence>
<organism evidence="7 8">
    <name type="scientific">Mycena venus</name>
    <dbReference type="NCBI Taxonomy" id="2733690"/>
    <lineage>
        <taxon>Eukaryota</taxon>
        <taxon>Fungi</taxon>
        <taxon>Dikarya</taxon>
        <taxon>Basidiomycota</taxon>
        <taxon>Agaricomycotina</taxon>
        <taxon>Agaricomycetes</taxon>
        <taxon>Agaricomycetidae</taxon>
        <taxon>Agaricales</taxon>
        <taxon>Marasmiineae</taxon>
        <taxon>Mycenaceae</taxon>
        <taxon>Mycena</taxon>
    </lineage>
</organism>
<dbReference type="AlphaFoldDB" id="A0A8H6YC98"/>
<dbReference type="SUPFAM" id="SSF53474">
    <property type="entry name" value="alpha/beta-Hydrolases"/>
    <property type="match status" value="1"/>
</dbReference>
<comment type="caution">
    <text evidence="7">The sequence shown here is derived from an EMBL/GenBank/DDBJ whole genome shotgun (WGS) entry which is preliminary data.</text>
</comment>
<gene>
    <name evidence="7" type="ORF">MVEN_00892900</name>
</gene>
<dbReference type="CDD" id="cd00519">
    <property type="entry name" value="Lipase_3"/>
    <property type="match status" value="1"/>
</dbReference>
<protein>
    <submittedName>
        <fullName evidence="7">Lipase-3 domain-containing protein</fullName>
    </submittedName>
</protein>
<keyword evidence="1" id="KW-1015">Disulfide bond</keyword>
<feature type="chain" id="PRO_5034931610" evidence="5">
    <location>
        <begin position="18"/>
        <end position="301"/>
    </location>
</feature>
<evidence type="ECO:0000259" key="6">
    <source>
        <dbReference type="Pfam" id="PF01764"/>
    </source>
</evidence>
<dbReference type="Gene3D" id="3.40.50.1820">
    <property type="entry name" value="alpha/beta hydrolase"/>
    <property type="match status" value="1"/>
</dbReference>
<proteinExistence type="inferred from homology"/>
<keyword evidence="5" id="KW-0732">Signal</keyword>
<comment type="similarity">
    <text evidence="2">Belongs to the AB hydrolase superfamily. Lipase family. Class 3 subfamily.</text>
</comment>
<reference evidence="7" key="1">
    <citation type="submission" date="2020-05" db="EMBL/GenBank/DDBJ databases">
        <title>Mycena genomes resolve the evolution of fungal bioluminescence.</title>
        <authorList>
            <person name="Tsai I.J."/>
        </authorList>
    </citation>
    <scope>NUCLEOTIDE SEQUENCE</scope>
    <source>
        <strain evidence="7">CCC161011</strain>
    </source>
</reference>
<evidence type="ECO:0000256" key="2">
    <source>
        <dbReference type="ARBA" id="ARBA00043996"/>
    </source>
</evidence>
<name>A0A8H6YC98_9AGAR</name>
<dbReference type="InterPro" id="IPR029058">
    <property type="entry name" value="AB_hydrolase_fold"/>
</dbReference>
<dbReference type="OrthoDB" id="426718at2759"/>
<keyword evidence="8" id="KW-1185">Reference proteome</keyword>
<comment type="catalytic activity">
    <reaction evidence="3">
        <text>a diacylglycerol + H2O = a monoacylglycerol + a fatty acid + H(+)</text>
        <dbReference type="Rhea" id="RHEA:32731"/>
        <dbReference type="ChEBI" id="CHEBI:15377"/>
        <dbReference type="ChEBI" id="CHEBI:15378"/>
        <dbReference type="ChEBI" id="CHEBI:17408"/>
        <dbReference type="ChEBI" id="CHEBI:18035"/>
        <dbReference type="ChEBI" id="CHEBI:28868"/>
    </reaction>
</comment>
<evidence type="ECO:0000256" key="1">
    <source>
        <dbReference type="ARBA" id="ARBA00023157"/>
    </source>
</evidence>
<comment type="catalytic activity">
    <reaction evidence="4">
        <text>a monoacylglycerol + H2O = glycerol + a fatty acid + H(+)</text>
        <dbReference type="Rhea" id="RHEA:15245"/>
        <dbReference type="ChEBI" id="CHEBI:15377"/>
        <dbReference type="ChEBI" id="CHEBI:15378"/>
        <dbReference type="ChEBI" id="CHEBI:17408"/>
        <dbReference type="ChEBI" id="CHEBI:17754"/>
        <dbReference type="ChEBI" id="CHEBI:28868"/>
    </reaction>
</comment>